<dbReference type="Proteomes" id="UP000001520">
    <property type="component" value="Chromosome"/>
</dbReference>
<gene>
    <name evidence="15" type="ordered locus">DEFDS_1294</name>
</gene>
<keyword evidence="3 9" id="KW-0597">Phosphoprotein</keyword>
<dbReference type="SUPFAM" id="SSF55785">
    <property type="entry name" value="PYP-like sensor domain (PAS domain)"/>
    <property type="match status" value="2"/>
</dbReference>
<dbReference type="SMART" id="SM00448">
    <property type="entry name" value="REC"/>
    <property type="match status" value="1"/>
</dbReference>
<dbReference type="Gene3D" id="3.30.450.20">
    <property type="entry name" value="PAS domain"/>
    <property type="match status" value="2"/>
</dbReference>
<dbReference type="EMBL" id="AP011529">
    <property type="protein sequence ID" value="BAI80761.1"/>
    <property type="molecule type" value="Genomic_DNA"/>
</dbReference>
<dbReference type="eggNOG" id="COG4191">
    <property type="taxonomic scope" value="Bacteria"/>
</dbReference>
<evidence type="ECO:0000256" key="7">
    <source>
        <dbReference type="ARBA" id="ARBA00022840"/>
    </source>
</evidence>
<dbReference type="InterPro" id="IPR013656">
    <property type="entry name" value="PAS_4"/>
</dbReference>
<dbReference type="InterPro" id="IPR035965">
    <property type="entry name" value="PAS-like_dom_sf"/>
</dbReference>
<evidence type="ECO:0000259" key="11">
    <source>
        <dbReference type="PROSITE" id="PS50109"/>
    </source>
</evidence>
<dbReference type="PROSITE" id="PS50110">
    <property type="entry name" value="RESPONSE_REGULATORY"/>
    <property type="match status" value="1"/>
</dbReference>
<evidence type="ECO:0000256" key="6">
    <source>
        <dbReference type="ARBA" id="ARBA00022777"/>
    </source>
</evidence>
<dbReference type="eggNOG" id="COG2204">
    <property type="taxonomic scope" value="Bacteria"/>
</dbReference>
<dbReference type="STRING" id="639282.DEFDS_1294"/>
<dbReference type="RefSeq" id="WP_013008008.1">
    <property type="nucleotide sequence ID" value="NC_013939.1"/>
</dbReference>
<dbReference type="HOGENOM" id="CLU_000445_114_69_0"/>
<dbReference type="SUPFAM" id="SSF55874">
    <property type="entry name" value="ATPase domain of HSP90 chaperone/DNA topoisomerase II/histidine kinase"/>
    <property type="match status" value="1"/>
</dbReference>
<dbReference type="CDD" id="cd00082">
    <property type="entry name" value="HisKA"/>
    <property type="match status" value="1"/>
</dbReference>
<sequence length="909" mass="103973">MNCKKFVLIFLIFFVIFVNVGFTNDKVLTVGVWNNPNLSIIKDSEISGFVVDIFKYIAEKNDIKYKFVAGKWANLYSDLVNGEIDVLIPIAYSDTRLKYMKFTDYNYPVFMNWGVIISKSKNIKTITDLKGKRIAIVKNDIFYTGTFGMETYLKLYNIDYKPVSVSSYEEVLNLVKSGDVDAGLIARNFYNYINDRSIYETFLAFQPVRIVFAFNKKINDNIVNLFDKELQNLINDKSSIYYVKYNHYFHNGSLHKKYVIVIYLALIITSILFLLIVILRKIIKDRTSKLIDINKRLTTILSATPDLILLIAEDGEYLEVLTSNEELLADFRDNLLGKKVKDVIQGSVADKIMNIIQKALDTNEIQIFRYELDVIGGKRFFEGRVKPIDLGYKKRTVLWYAIDITETEKILRELQVEKEKLNSILKSVSEGVVVIDRNKKIIFANKSACEILEIDECVGKSFDDVIRLYKDEERVFLPLDDIFNKGINFEIGKDYKIKTSKNNEKYIDDSLSPLFDSESKIAGAVFVFADITDKMIYEREVLKSDKIDTLGRFAAGLAHDFNNYLSIIKNYNYLILQKENLDDEIMSIAKNIDATIEKSIGITKQLLTFAKGGEPVKELIDLNEVIKEAISLSLSGTGIQYNINFEDDKFIVYADKGQIVQVFVNLFVNAKDAMQNNGKIEVNIRNISLQKENILNLSPGEYVEIRVRDTGPGISEVLMSKIFDPYFTTKEHGNGLGLAICYSVLKRHGGTIYLNREYKNGAEFVILLQKVKEVKTQVFKNENIIETDKKLKILYMDDEYMLRDSFKILLESMGHEVITVSKGEEAIEAIKKDNFDVIILDLTIVGGMGGVDTAKEIRKIKPDAYIVVTSGYSDTGAVANYSDFGFDNYFLKPFKVEELKKILSESIKR</sequence>
<keyword evidence="10" id="KW-1133">Transmembrane helix</keyword>
<keyword evidence="10" id="KW-0812">Transmembrane</keyword>
<evidence type="ECO:0000256" key="10">
    <source>
        <dbReference type="SAM" id="Phobius"/>
    </source>
</evidence>
<dbReference type="Pfam" id="PF13188">
    <property type="entry name" value="PAS_8"/>
    <property type="match status" value="1"/>
</dbReference>
<dbReference type="InterPro" id="IPR005467">
    <property type="entry name" value="His_kinase_dom"/>
</dbReference>
<dbReference type="Gene3D" id="3.40.50.2300">
    <property type="match status" value="1"/>
</dbReference>
<dbReference type="InterPro" id="IPR001638">
    <property type="entry name" value="Solute-binding_3/MltF_N"/>
</dbReference>
<dbReference type="InterPro" id="IPR036890">
    <property type="entry name" value="HATPase_C_sf"/>
</dbReference>
<dbReference type="PROSITE" id="PS50112">
    <property type="entry name" value="PAS"/>
    <property type="match status" value="2"/>
</dbReference>
<evidence type="ECO:0000256" key="2">
    <source>
        <dbReference type="ARBA" id="ARBA00012438"/>
    </source>
</evidence>
<evidence type="ECO:0000313" key="15">
    <source>
        <dbReference type="EMBL" id="BAI80761.1"/>
    </source>
</evidence>
<dbReference type="InterPro" id="IPR003661">
    <property type="entry name" value="HisK_dim/P_dom"/>
</dbReference>
<feature type="transmembrane region" description="Helical" evidence="10">
    <location>
        <begin position="258"/>
        <end position="279"/>
    </location>
</feature>
<feature type="domain" description="PAS" evidence="13">
    <location>
        <begin position="293"/>
        <end position="363"/>
    </location>
</feature>
<evidence type="ECO:0000256" key="8">
    <source>
        <dbReference type="ARBA" id="ARBA00023012"/>
    </source>
</evidence>
<dbReference type="Gene3D" id="3.40.190.10">
    <property type="entry name" value="Periplasmic binding protein-like II"/>
    <property type="match status" value="2"/>
</dbReference>
<dbReference type="Pfam" id="PF02518">
    <property type="entry name" value="HATPase_c"/>
    <property type="match status" value="1"/>
</dbReference>
<evidence type="ECO:0000256" key="3">
    <source>
        <dbReference type="ARBA" id="ARBA00022553"/>
    </source>
</evidence>
<dbReference type="InterPro" id="IPR004358">
    <property type="entry name" value="Sig_transdc_His_kin-like_C"/>
</dbReference>
<dbReference type="OrthoDB" id="45683at2"/>
<dbReference type="InterPro" id="IPR000014">
    <property type="entry name" value="PAS"/>
</dbReference>
<evidence type="ECO:0000259" key="12">
    <source>
        <dbReference type="PROSITE" id="PS50110"/>
    </source>
</evidence>
<dbReference type="PRINTS" id="PR00344">
    <property type="entry name" value="BCTRLSENSOR"/>
</dbReference>
<dbReference type="EC" id="2.7.13.3" evidence="2"/>
<organism evidence="15 16">
    <name type="scientific">Deferribacter desulfuricans (strain DSM 14783 / JCM 11476 / NBRC 101012 / SSM1)</name>
    <dbReference type="NCBI Taxonomy" id="639282"/>
    <lineage>
        <taxon>Bacteria</taxon>
        <taxon>Pseudomonadati</taxon>
        <taxon>Deferribacterota</taxon>
        <taxon>Deferribacteres</taxon>
        <taxon>Deferribacterales</taxon>
        <taxon>Deferribacteraceae</taxon>
        <taxon>Deferribacter</taxon>
    </lineage>
</organism>
<evidence type="ECO:0000259" key="14">
    <source>
        <dbReference type="PROSITE" id="PS50113"/>
    </source>
</evidence>
<keyword evidence="8" id="KW-0902">Two-component regulatory system</keyword>
<dbReference type="PANTHER" id="PTHR43065">
    <property type="entry name" value="SENSOR HISTIDINE KINASE"/>
    <property type="match status" value="1"/>
</dbReference>
<dbReference type="Pfam" id="PF00072">
    <property type="entry name" value="Response_reg"/>
    <property type="match status" value="1"/>
</dbReference>
<dbReference type="SMART" id="SM00091">
    <property type="entry name" value="PAS"/>
    <property type="match status" value="2"/>
</dbReference>
<accession>D3PDT8</accession>
<dbReference type="Gene3D" id="3.30.565.10">
    <property type="entry name" value="Histidine kinase-like ATPase, C-terminal domain"/>
    <property type="match status" value="1"/>
</dbReference>
<dbReference type="InterPro" id="IPR011006">
    <property type="entry name" value="CheY-like_superfamily"/>
</dbReference>
<evidence type="ECO:0000256" key="1">
    <source>
        <dbReference type="ARBA" id="ARBA00000085"/>
    </source>
</evidence>
<evidence type="ECO:0000256" key="4">
    <source>
        <dbReference type="ARBA" id="ARBA00022679"/>
    </source>
</evidence>
<dbReference type="SMART" id="SM00387">
    <property type="entry name" value="HATPase_c"/>
    <property type="match status" value="1"/>
</dbReference>
<dbReference type="KEGG" id="ddf:DEFDS_1294"/>
<dbReference type="Pfam" id="PF08448">
    <property type="entry name" value="PAS_4"/>
    <property type="match status" value="1"/>
</dbReference>
<keyword evidence="16" id="KW-1185">Reference proteome</keyword>
<feature type="domain" description="PAC" evidence="14">
    <location>
        <begin position="491"/>
        <end position="543"/>
    </location>
</feature>
<dbReference type="SUPFAM" id="SSF47384">
    <property type="entry name" value="Homodimeric domain of signal transducing histidine kinase"/>
    <property type="match status" value="1"/>
</dbReference>
<dbReference type="PANTHER" id="PTHR43065:SF10">
    <property type="entry name" value="PEROXIDE STRESS-ACTIVATED HISTIDINE KINASE MAK3"/>
    <property type="match status" value="1"/>
</dbReference>
<feature type="domain" description="Histidine kinase" evidence="11">
    <location>
        <begin position="556"/>
        <end position="772"/>
    </location>
</feature>
<reference evidence="15 16" key="1">
    <citation type="journal article" date="2010" name="DNA Res.">
        <title>Bacterial lifestyle in a deep-sea hydrothermal vent chimney revealed by the genome sequence of the thermophilic bacterium Deferribacter desulfuricans SSM1.</title>
        <authorList>
            <person name="Takaki Y."/>
            <person name="Shimamura S."/>
            <person name="Nakagawa S."/>
            <person name="Fukuhara Y."/>
            <person name="Horikawa H."/>
            <person name="Ankai A."/>
            <person name="Harada T."/>
            <person name="Hosoyama A."/>
            <person name="Oguchi A."/>
            <person name="Fukui S."/>
            <person name="Fujita N."/>
            <person name="Takami H."/>
            <person name="Takai K."/>
        </authorList>
    </citation>
    <scope>NUCLEOTIDE SEQUENCE [LARGE SCALE GENOMIC DNA]</scope>
    <source>
        <strain evidence="16">DSM 14783 / JCM 11476 / NBRC 101012 / SSM1</strain>
    </source>
</reference>
<dbReference type="PROSITE" id="PS50113">
    <property type="entry name" value="PAC"/>
    <property type="match status" value="1"/>
</dbReference>
<proteinExistence type="predicted"/>
<dbReference type="InterPro" id="IPR001789">
    <property type="entry name" value="Sig_transdc_resp-reg_receiver"/>
</dbReference>
<dbReference type="PROSITE" id="PS50109">
    <property type="entry name" value="HIS_KIN"/>
    <property type="match status" value="1"/>
</dbReference>
<protein>
    <recommendedName>
        <fullName evidence="2">histidine kinase</fullName>
        <ecNumber evidence="2">2.7.13.3</ecNumber>
    </recommendedName>
</protein>
<dbReference type="CDD" id="cd00156">
    <property type="entry name" value="REC"/>
    <property type="match status" value="1"/>
</dbReference>
<dbReference type="SUPFAM" id="SSF52172">
    <property type="entry name" value="CheY-like"/>
    <property type="match status" value="1"/>
</dbReference>
<name>D3PDT8_DEFDS</name>
<dbReference type="Gene3D" id="1.10.287.130">
    <property type="match status" value="1"/>
</dbReference>
<keyword evidence="4" id="KW-0808">Transferase</keyword>
<comment type="catalytic activity">
    <reaction evidence="1">
        <text>ATP + protein L-histidine = ADP + protein N-phospho-L-histidine.</text>
        <dbReference type="EC" id="2.7.13.3"/>
    </reaction>
</comment>
<dbReference type="InterPro" id="IPR000700">
    <property type="entry name" value="PAS-assoc_C"/>
</dbReference>
<dbReference type="eggNOG" id="COG0834">
    <property type="taxonomic scope" value="Bacteria"/>
</dbReference>
<dbReference type="CDD" id="cd00130">
    <property type="entry name" value="PAS"/>
    <property type="match status" value="1"/>
</dbReference>
<evidence type="ECO:0000256" key="9">
    <source>
        <dbReference type="PROSITE-ProRule" id="PRU00169"/>
    </source>
</evidence>
<dbReference type="Pfam" id="PF00497">
    <property type="entry name" value="SBP_bac_3"/>
    <property type="match status" value="1"/>
</dbReference>
<dbReference type="NCBIfam" id="TIGR00229">
    <property type="entry name" value="sensory_box"/>
    <property type="match status" value="2"/>
</dbReference>
<evidence type="ECO:0000313" key="16">
    <source>
        <dbReference type="Proteomes" id="UP000001520"/>
    </source>
</evidence>
<dbReference type="eggNOG" id="COG3829">
    <property type="taxonomic scope" value="Bacteria"/>
</dbReference>
<feature type="modified residue" description="4-aspartylphosphate" evidence="9">
    <location>
        <position position="841"/>
    </location>
</feature>
<dbReference type="AlphaFoldDB" id="D3PDT8"/>
<evidence type="ECO:0000259" key="13">
    <source>
        <dbReference type="PROSITE" id="PS50112"/>
    </source>
</evidence>
<keyword evidence="7" id="KW-0067">ATP-binding</keyword>
<dbReference type="GO" id="GO:0005524">
    <property type="term" value="F:ATP binding"/>
    <property type="evidence" value="ECO:0007669"/>
    <property type="project" value="UniProtKB-KW"/>
</dbReference>
<dbReference type="InterPro" id="IPR036097">
    <property type="entry name" value="HisK_dim/P_sf"/>
</dbReference>
<dbReference type="GO" id="GO:0000155">
    <property type="term" value="F:phosphorelay sensor kinase activity"/>
    <property type="evidence" value="ECO:0007669"/>
    <property type="project" value="InterPro"/>
</dbReference>
<keyword evidence="5" id="KW-0547">Nucleotide-binding</keyword>
<dbReference type="InterPro" id="IPR003594">
    <property type="entry name" value="HATPase_dom"/>
</dbReference>
<evidence type="ECO:0000256" key="5">
    <source>
        <dbReference type="ARBA" id="ARBA00022741"/>
    </source>
</evidence>
<dbReference type="SUPFAM" id="SSF53850">
    <property type="entry name" value="Periplasmic binding protein-like II"/>
    <property type="match status" value="1"/>
</dbReference>
<feature type="domain" description="PAS" evidence="13">
    <location>
        <begin position="417"/>
        <end position="452"/>
    </location>
</feature>
<dbReference type="SMART" id="SM00062">
    <property type="entry name" value="PBPb"/>
    <property type="match status" value="1"/>
</dbReference>
<keyword evidence="10" id="KW-0472">Membrane</keyword>
<keyword evidence="6" id="KW-0418">Kinase</keyword>
<feature type="domain" description="Response regulatory" evidence="12">
    <location>
        <begin position="792"/>
        <end position="907"/>
    </location>
</feature>